<dbReference type="PANTHER" id="PTHR31232:SF155">
    <property type="entry name" value="PLANT SELF-INCOMPATIBILITY PROTEIN S1 FAMILY"/>
    <property type="match status" value="1"/>
</dbReference>
<gene>
    <name evidence="7" type="ORF">DH2020_021582</name>
</gene>
<dbReference type="Pfam" id="PF05938">
    <property type="entry name" value="Self-incomp_S1"/>
    <property type="match status" value="1"/>
</dbReference>
<organism evidence="7 8">
    <name type="scientific">Rehmannia glutinosa</name>
    <name type="common">Chinese foxglove</name>
    <dbReference type="NCBI Taxonomy" id="99300"/>
    <lineage>
        <taxon>Eukaryota</taxon>
        <taxon>Viridiplantae</taxon>
        <taxon>Streptophyta</taxon>
        <taxon>Embryophyta</taxon>
        <taxon>Tracheophyta</taxon>
        <taxon>Spermatophyta</taxon>
        <taxon>Magnoliopsida</taxon>
        <taxon>eudicotyledons</taxon>
        <taxon>Gunneridae</taxon>
        <taxon>Pentapetalae</taxon>
        <taxon>asterids</taxon>
        <taxon>lamiids</taxon>
        <taxon>Lamiales</taxon>
        <taxon>Orobanchaceae</taxon>
        <taxon>Rehmannieae</taxon>
        <taxon>Rehmannia</taxon>
    </lineage>
</organism>
<evidence type="ECO:0000256" key="6">
    <source>
        <dbReference type="RuleBase" id="RU367044"/>
    </source>
</evidence>
<name>A0ABR0WEP7_REHGL</name>
<protein>
    <recommendedName>
        <fullName evidence="6">S-protein homolog</fullName>
    </recommendedName>
</protein>
<evidence type="ECO:0000313" key="8">
    <source>
        <dbReference type="Proteomes" id="UP001318860"/>
    </source>
</evidence>
<evidence type="ECO:0000256" key="1">
    <source>
        <dbReference type="ARBA" id="ARBA00004613"/>
    </source>
</evidence>
<comment type="caution">
    <text evidence="7">The sequence shown here is derived from an EMBL/GenBank/DDBJ whole genome shotgun (WGS) entry which is preliminary data.</text>
</comment>
<evidence type="ECO:0000256" key="5">
    <source>
        <dbReference type="ARBA" id="ARBA00022729"/>
    </source>
</evidence>
<evidence type="ECO:0000256" key="4">
    <source>
        <dbReference type="ARBA" id="ARBA00022525"/>
    </source>
</evidence>
<dbReference type="PANTHER" id="PTHR31232">
    <property type="match status" value="1"/>
</dbReference>
<evidence type="ECO:0000313" key="7">
    <source>
        <dbReference type="EMBL" id="KAK6144762.1"/>
    </source>
</evidence>
<evidence type="ECO:0000256" key="2">
    <source>
        <dbReference type="ARBA" id="ARBA00005581"/>
    </source>
</evidence>
<comment type="subcellular location">
    <subcellularLocation>
        <location evidence="1 6">Secreted</location>
    </subcellularLocation>
</comment>
<dbReference type="InterPro" id="IPR010264">
    <property type="entry name" value="Self-incomp_S1"/>
</dbReference>
<keyword evidence="5 6" id="KW-0732">Signal</keyword>
<keyword evidence="4 6" id="KW-0964">Secreted</keyword>
<feature type="signal peptide" evidence="6">
    <location>
        <begin position="1"/>
        <end position="21"/>
    </location>
</feature>
<sequence length="134" mass="15908">MIFKFLLLSFILYASHFQVLACFLPRSNFSIYVINNLPPNTEPLRLHCASKDNDLGIQTLRINQEFEFEFCLVPFITLFFCRFQWGLLDKGFDVFDAKHIPCTHHKCYWSARTDGIYFLQDNNPNNFVKKIDWD</sequence>
<dbReference type="EMBL" id="JABTTQ020000012">
    <property type="protein sequence ID" value="KAK6144762.1"/>
    <property type="molecule type" value="Genomic_DNA"/>
</dbReference>
<dbReference type="Proteomes" id="UP001318860">
    <property type="component" value="Unassembled WGS sequence"/>
</dbReference>
<proteinExistence type="inferred from homology"/>
<accession>A0ABR0WEP7</accession>
<keyword evidence="8" id="KW-1185">Reference proteome</keyword>
<evidence type="ECO:0000256" key="3">
    <source>
        <dbReference type="ARBA" id="ARBA00022471"/>
    </source>
</evidence>
<reference evidence="7 8" key="1">
    <citation type="journal article" date="2021" name="Comput. Struct. Biotechnol. J.">
        <title>De novo genome assembly of the potent medicinal plant Rehmannia glutinosa using nanopore technology.</title>
        <authorList>
            <person name="Ma L."/>
            <person name="Dong C."/>
            <person name="Song C."/>
            <person name="Wang X."/>
            <person name="Zheng X."/>
            <person name="Niu Y."/>
            <person name="Chen S."/>
            <person name="Feng W."/>
        </authorList>
    </citation>
    <scope>NUCLEOTIDE SEQUENCE [LARGE SCALE GENOMIC DNA]</scope>
    <source>
        <strain evidence="7">DH-2019</strain>
    </source>
</reference>
<keyword evidence="3 6" id="KW-0713">Self-incompatibility</keyword>
<comment type="similarity">
    <text evidence="2 6">Belongs to the plant self-incompatibility (S1) protein family.</text>
</comment>
<feature type="chain" id="PRO_5044958416" description="S-protein homolog" evidence="6">
    <location>
        <begin position="22"/>
        <end position="134"/>
    </location>
</feature>